<evidence type="ECO:0000313" key="3">
    <source>
        <dbReference type="Proteomes" id="UP000030671"/>
    </source>
</evidence>
<keyword evidence="3" id="KW-1185">Reference proteome</keyword>
<dbReference type="InParanoid" id="W4KF16"/>
<dbReference type="GeneID" id="20675984"/>
<dbReference type="Proteomes" id="UP000030671">
    <property type="component" value="Unassembled WGS sequence"/>
</dbReference>
<gene>
    <name evidence="2" type="ORF">HETIRDRAFT_449818</name>
</gene>
<dbReference type="Pfam" id="PF20236">
    <property type="entry name" value="DUF6593"/>
    <property type="match status" value="1"/>
</dbReference>
<sequence length="181" mass="20262">MSTTTNDVLSWTSQDPRESQLFNSWGVVYRFHTEANAQGQSVTTVWRAIRPNKEDRVAKLEWAPNGGLGRAVIGKHIVPMADLVRRDPRISNCRVFNGPDGFQYRWRPSQTSQDIVLQDPNSNIIAFVRPTSPVRYPGIGDVHAELHFVRAAGAGVVMHPPLMDTVTVTAMLYRFASAFNL</sequence>
<organism evidence="2 3">
    <name type="scientific">Heterobasidion irregulare (strain TC 32-1)</name>
    <dbReference type="NCBI Taxonomy" id="747525"/>
    <lineage>
        <taxon>Eukaryota</taxon>
        <taxon>Fungi</taxon>
        <taxon>Dikarya</taxon>
        <taxon>Basidiomycota</taxon>
        <taxon>Agaricomycotina</taxon>
        <taxon>Agaricomycetes</taxon>
        <taxon>Russulales</taxon>
        <taxon>Bondarzewiaceae</taxon>
        <taxon>Heterobasidion</taxon>
        <taxon>Heterobasidion annosum species complex</taxon>
    </lineage>
</organism>
<dbReference type="HOGENOM" id="CLU_103808_0_0_1"/>
<protein>
    <recommendedName>
        <fullName evidence="1">DUF6593 domain-containing protein</fullName>
    </recommendedName>
</protein>
<dbReference type="InterPro" id="IPR046528">
    <property type="entry name" value="DUF6593"/>
</dbReference>
<proteinExistence type="predicted"/>
<reference evidence="2 3" key="1">
    <citation type="journal article" date="2012" name="New Phytol.">
        <title>Insight into trade-off between wood decay and parasitism from the genome of a fungal forest pathogen.</title>
        <authorList>
            <person name="Olson A."/>
            <person name="Aerts A."/>
            <person name="Asiegbu F."/>
            <person name="Belbahri L."/>
            <person name="Bouzid O."/>
            <person name="Broberg A."/>
            <person name="Canback B."/>
            <person name="Coutinho P.M."/>
            <person name="Cullen D."/>
            <person name="Dalman K."/>
            <person name="Deflorio G."/>
            <person name="van Diepen L.T."/>
            <person name="Dunand C."/>
            <person name="Duplessis S."/>
            <person name="Durling M."/>
            <person name="Gonthier P."/>
            <person name="Grimwood J."/>
            <person name="Fossdal C.G."/>
            <person name="Hansson D."/>
            <person name="Henrissat B."/>
            <person name="Hietala A."/>
            <person name="Himmelstrand K."/>
            <person name="Hoffmeister D."/>
            <person name="Hogberg N."/>
            <person name="James T.Y."/>
            <person name="Karlsson M."/>
            <person name="Kohler A."/>
            <person name="Kues U."/>
            <person name="Lee Y.H."/>
            <person name="Lin Y.C."/>
            <person name="Lind M."/>
            <person name="Lindquist E."/>
            <person name="Lombard V."/>
            <person name="Lucas S."/>
            <person name="Lunden K."/>
            <person name="Morin E."/>
            <person name="Murat C."/>
            <person name="Park J."/>
            <person name="Raffaello T."/>
            <person name="Rouze P."/>
            <person name="Salamov A."/>
            <person name="Schmutz J."/>
            <person name="Solheim H."/>
            <person name="Stahlberg J."/>
            <person name="Velez H."/>
            <person name="de Vries R.P."/>
            <person name="Wiebenga A."/>
            <person name="Woodward S."/>
            <person name="Yakovlev I."/>
            <person name="Garbelotto M."/>
            <person name="Martin F."/>
            <person name="Grigoriev I.V."/>
            <person name="Stenlid J."/>
        </authorList>
    </citation>
    <scope>NUCLEOTIDE SEQUENCE [LARGE SCALE GENOMIC DNA]</scope>
    <source>
        <strain evidence="2 3">TC 32-1</strain>
    </source>
</reference>
<dbReference type="KEGG" id="hir:HETIRDRAFT_449818"/>
<evidence type="ECO:0000259" key="1">
    <source>
        <dbReference type="Pfam" id="PF20236"/>
    </source>
</evidence>
<dbReference type="RefSeq" id="XP_009543988.1">
    <property type="nucleotide sequence ID" value="XM_009545693.1"/>
</dbReference>
<dbReference type="AlphaFoldDB" id="W4KF16"/>
<dbReference type="eggNOG" id="ENOG502SMEJ">
    <property type="taxonomic scope" value="Eukaryota"/>
</dbReference>
<dbReference type="EMBL" id="KI925456">
    <property type="protein sequence ID" value="ETW84304.1"/>
    <property type="molecule type" value="Genomic_DNA"/>
</dbReference>
<name>W4KF16_HETIT</name>
<evidence type="ECO:0000313" key="2">
    <source>
        <dbReference type="EMBL" id="ETW84304.1"/>
    </source>
</evidence>
<dbReference type="STRING" id="747525.W4KF16"/>
<feature type="domain" description="DUF6593" evidence="1">
    <location>
        <begin position="15"/>
        <end position="169"/>
    </location>
</feature>
<accession>W4KF16</accession>
<dbReference type="OrthoDB" id="3332782at2759"/>